<dbReference type="RefSeq" id="WP_336577179.1">
    <property type="nucleotide sequence ID" value="NZ_NGLE02000001.1"/>
</dbReference>
<accession>A0ABU8IIQ8</accession>
<protein>
    <recommendedName>
        <fullName evidence="5">SD-repeat containing protein B domain-containing protein</fullName>
    </recommendedName>
</protein>
<proteinExistence type="predicted"/>
<reference evidence="6" key="1">
    <citation type="submission" date="2018-07" db="EMBL/GenBank/DDBJ databases">
        <title>The Genome Sequence of Enterococcus sp. DIV0659b.</title>
        <authorList>
            <consortium name="The Broad Institute Genomics Platform"/>
            <consortium name="The Broad Institute Genomic Center for Infectious Diseases"/>
            <person name="Earl A."/>
            <person name="Manson A."/>
            <person name="Schwartman J."/>
            <person name="Gilmore M."/>
            <person name="Abouelleil A."/>
            <person name="Cao P."/>
            <person name="Chapman S."/>
            <person name="Cusick C."/>
            <person name="Shea T."/>
            <person name="Young S."/>
            <person name="Neafsey D."/>
            <person name="Nusbaum C."/>
            <person name="Birren B."/>
        </authorList>
    </citation>
    <scope>NUCLEOTIDE SEQUENCE [LARGE SCALE GENOMIC DNA]</scope>
    <source>
        <strain evidence="6">4G2_DIV0659</strain>
    </source>
</reference>
<dbReference type="InterPro" id="IPR013783">
    <property type="entry name" value="Ig-like_fold"/>
</dbReference>
<comment type="caution">
    <text evidence="6">The sequence shown here is derived from an EMBL/GenBank/DDBJ whole genome shotgun (WGS) entry which is preliminary data.</text>
</comment>
<keyword evidence="7" id="KW-1185">Reference proteome</keyword>
<feature type="domain" description="SD-repeat containing protein B" evidence="5">
    <location>
        <begin position="151"/>
        <end position="224"/>
    </location>
</feature>
<keyword evidence="4" id="KW-0812">Transmembrane</keyword>
<feature type="domain" description="SD-repeat containing protein B" evidence="5">
    <location>
        <begin position="39"/>
        <end position="112"/>
    </location>
</feature>
<name>A0ABU8IIQ8_9ENTE</name>
<evidence type="ECO:0000259" key="5">
    <source>
        <dbReference type="Pfam" id="PF17210"/>
    </source>
</evidence>
<sequence>MKIRKIVSSVVMWGVMLSIFFLNIPAMAQNKVSGTSSISGVFFEDTNINGKKDINEKGLSGISIKLTDENGTEIPGKEVTTRADGKYIFEGLEGRNYALKIEVPKGYRVVTSRYFQMDKNGQTGFVSLEENDQFEDGWLGFYKTGGTSSISGVFFEDTNINGKQDINEKGLSGISIKLTDENGTEIPGKEVTTRADGKYIFEGLEGRNYALKIEVPKGYRVVTSRYFQMDKNGQTGFVSLEEDDQFEDGWLGFYKER</sequence>
<evidence type="ECO:0000256" key="2">
    <source>
        <dbReference type="ARBA" id="ARBA00022525"/>
    </source>
</evidence>
<evidence type="ECO:0000256" key="1">
    <source>
        <dbReference type="ARBA" id="ARBA00004613"/>
    </source>
</evidence>
<keyword evidence="4" id="KW-1133">Transmembrane helix</keyword>
<organism evidence="6 7">
    <name type="scientific">Candidatus Enterococcus mansonii</name>
    <dbReference type="NCBI Taxonomy" id="1834181"/>
    <lineage>
        <taxon>Bacteria</taxon>
        <taxon>Bacillati</taxon>
        <taxon>Bacillota</taxon>
        <taxon>Bacilli</taxon>
        <taxon>Lactobacillales</taxon>
        <taxon>Enterococcaceae</taxon>
        <taxon>Enterococcus</taxon>
    </lineage>
</organism>
<dbReference type="InterPro" id="IPR033764">
    <property type="entry name" value="Sdr_B"/>
</dbReference>
<keyword evidence="4" id="KW-0472">Membrane</keyword>
<dbReference type="EMBL" id="NGLE02000001">
    <property type="protein sequence ID" value="MEI5995028.1"/>
    <property type="molecule type" value="Genomic_DNA"/>
</dbReference>
<keyword evidence="3" id="KW-0732">Signal</keyword>
<comment type="subcellular location">
    <subcellularLocation>
        <location evidence="1">Secreted</location>
    </subcellularLocation>
</comment>
<evidence type="ECO:0000313" key="6">
    <source>
        <dbReference type="EMBL" id="MEI5995028.1"/>
    </source>
</evidence>
<feature type="transmembrane region" description="Helical" evidence="4">
    <location>
        <begin position="7"/>
        <end position="28"/>
    </location>
</feature>
<dbReference type="InterPro" id="IPR051417">
    <property type="entry name" value="SDr/BOS_complex"/>
</dbReference>
<evidence type="ECO:0000256" key="3">
    <source>
        <dbReference type="ARBA" id="ARBA00022729"/>
    </source>
</evidence>
<dbReference type="PANTHER" id="PTHR23303">
    <property type="entry name" value="CARBOXYPEPTIDASE REGULATORY REGION-CONTAINING"/>
    <property type="match status" value="1"/>
</dbReference>
<dbReference type="Pfam" id="PF17210">
    <property type="entry name" value="SdrD_B"/>
    <property type="match status" value="2"/>
</dbReference>
<dbReference type="Gene3D" id="2.60.40.10">
    <property type="entry name" value="Immunoglobulins"/>
    <property type="match status" value="2"/>
</dbReference>
<evidence type="ECO:0000256" key="4">
    <source>
        <dbReference type="SAM" id="Phobius"/>
    </source>
</evidence>
<dbReference type="Proteomes" id="UP000195139">
    <property type="component" value="Unassembled WGS sequence"/>
</dbReference>
<keyword evidence="2" id="KW-0964">Secreted</keyword>
<dbReference type="SUPFAM" id="SSF117074">
    <property type="entry name" value="Hypothetical protein PA1324"/>
    <property type="match status" value="2"/>
</dbReference>
<evidence type="ECO:0000313" key="7">
    <source>
        <dbReference type="Proteomes" id="UP000195139"/>
    </source>
</evidence>
<gene>
    <name evidence="6" type="ORF">A5880_002618</name>
</gene>